<reference evidence="1" key="2">
    <citation type="submission" date="2020-05" db="UniProtKB">
        <authorList>
            <consortium name="EnsemblMetazoa"/>
        </authorList>
    </citation>
    <scope>IDENTIFICATION</scope>
    <source>
        <strain evidence="1">IAEA</strain>
    </source>
</reference>
<dbReference type="EMBL" id="JXJN01000584">
    <property type="status" value="NOT_ANNOTATED_CDS"/>
    <property type="molecule type" value="Genomic_DNA"/>
</dbReference>
<reference evidence="2" key="1">
    <citation type="submission" date="2015-01" db="EMBL/GenBank/DDBJ databases">
        <authorList>
            <person name="Aksoy S."/>
            <person name="Warren W."/>
            <person name="Wilson R.K."/>
        </authorList>
    </citation>
    <scope>NUCLEOTIDE SEQUENCE [LARGE SCALE GENOMIC DNA]</scope>
    <source>
        <strain evidence="2">IAEA</strain>
    </source>
</reference>
<sequence>MAHVSRTHPAQKLISSGVDSIDKSLFQCETHTLPPKSAQKRALSRKLKPHLVADTVKQYISRAQRTAKGSQEQPNMEFLRGVYAFMQVSRSSVSVALTNLTNFTNPSMFSSSTYFF</sequence>
<keyword evidence="2" id="KW-1185">Reference proteome</keyword>
<organism evidence="1 2">
    <name type="scientific">Glossina palpalis gambiensis</name>
    <dbReference type="NCBI Taxonomy" id="67801"/>
    <lineage>
        <taxon>Eukaryota</taxon>
        <taxon>Metazoa</taxon>
        <taxon>Ecdysozoa</taxon>
        <taxon>Arthropoda</taxon>
        <taxon>Hexapoda</taxon>
        <taxon>Insecta</taxon>
        <taxon>Pterygota</taxon>
        <taxon>Neoptera</taxon>
        <taxon>Endopterygota</taxon>
        <taxon>Diptera</taxon>
        <taxon>Brachycera</taxon>
        <taxon>Muscomorpha</taxon>
        <taxon>Hippoboscoidea</taxon>
        <taxon>Glossinidae</taxon>
        <taxon>Glossina</taxon>
    </lineage>
</organism>
<name>A0A1B0AMV5_9MUSC</name>
<proteinExistence type="predicted"/>
<dbReference type="Proteomes" id="UP000092460">
    <property type="component" value="Unassembled WGS sequence"/>
</dbReference>
<dbReference type="EnsemblMetazoa" id="GPPI002268-RA">
    <property type="protein sequence ID" value="GPPI002268-PA"/>
    <property type="gene ID" value="GPPI002268"/>
</dbReference>
<dbReference type="AlphaFoldDB" id="A0A1B0AMV5"/>
<protein>
    <submittedName>
        <fullName evidence="1">Uncharacterized protein</fullName>
    </submittedName>
</protein>
<dbReference type="VEuPathDB" id="VectorBase:GPPI002268"/>
<accession>A0A1B0AMV5</accession>
<evidence type="ECO:0000313" key="2">
    <source>
        <dbReference type="Proteomes" id="UP000092460"/>
    </source>
</evidence>
<evidence type="ECO:0000313" key="1">
    <source>
        <dbReference type="EnsemblMetazoa" id="GPPI002268-PA"/>
    </source>
</evidence>